<dbReference type="EMBL" id="BOMN01000113">
    <property type="protein sequence ID" value="GIE24869.1"/>
    <property type="molecule type" value="Genomic_DNA"/>
</dbReference>
<evidence type="ECO:0000313" key="3">
    <source>
        <dbReference type="Proteomes" id="UP000603200"/>
    </source>
</evidence>
<name>A0ABQ4A1Y5_9ACTN</name>
<evidence type="ECO:0000313" key="2">
    <source>
        <dbReference type="EMBL" id="GIE24869.1"/>
    </source>
</evidence>
<dbReference type="Proteomes" id="UP000603200">
    <property type="component" value="Unassembled WGS sequence"/>
</dbReference>
<reference evidence="2 3" key="1">
    <citation type="submission" date="2021-01" db="EMBL/GenBank/DDBJ databases">
        <title>Whole genome shotgun sequence of Actinoplanes humidus NBRC 14915.</title>
        <authorList>
            <person name="Komaki H."/>
            <person name="Tamura T."/>
        </authorList>
    </citation>
    <scope>NUCLEOTIDE SEQUENCE [LARGE SCALE GENOMIC DNA]</scope>
    <source>
        <strain evidence="2 3">NBRC 14915</strain>
    </source>
</reference>
<gene>
    <name evidence="2" type="ORF">Ahu01nite_079710</name>
</gene>
<evidence type="ECO:0000256" key="1">
    <source>
        <dbReference type="SAM" id="MobiDB-lite"/>
    </source>
</evidence>
<proteinExistence type="predicted"/>
<protein>
    <submittedName>
        <fullName evidence="2">Uncharacterized protein</fullName>
    </submittedName>
</protein>
<keyword evidence="3" id="KW-1185">Reference proteome</keyword>
<feature type="region of interest" description="Disordered" evidence="1">
    <location>
        <begin position="1"/>
        <end position="53"/>
    </location>
</feature>
<organism evidence="2 3">
    <name type="scientific">Winogradskya humida</name>
    <dbReference type="NCBI Taxonomy" id="113566"/>
    <lineage>
        <taxon>Bacteria</taxon>
        <taxon>Bacillati</taxon>
        <taxon>Actinomycetota</taxon>
        <taxon>Actinomycetes</taxon>
        <taxon>Micromonosporales</taxon>
        <taxon>Micromonosporaceae</taxon>
        <taxon>Winogradskya</taxon>
    </lineage>
</organism>
<accession>A0ABQ4A1Y5</accession>
<comment type="caution">
    <text evidence="2">The sequence shown here is derived from an EMBL/GenBank/DDBJ whole genome shotgun (WGS) entry which is preliminary data.</text>
</comment>
<sequence>MYPARSVGQHQATHQRSRAGLKTNRQISAPRLPVQPTGTHHRESTTSTTPQPCATITLDVLATIAARIQPLTRSANPGNTRTTRRIEAIFASYGIAFTDTPAAPDRETPCH</sequence>